<dbReference type="Pfam" id="PF03151">
    <property type="entry name" value="TPT"/>
    <property type="match status" value="1"/>
</dbReference>
<feature type="transmembrane region" description="Helical" evidence="5">
    <location>
        <begin position="160"/>
        <end position="181"/>
    </location>
</feature>
<feature type="transmembrane region" description="Helical" evidence="5">
    <location>
        <begin position="108"/>
        <end position="125"/>
    </location>
</feature>
<keyword evidence="3 5" id="KW-1133">Transmembrane helix</keyword>
<evidence type="ECO:0000256" key="5">
    <source>
        <dbReference type="SAM" id="Phobius"/>
    </source>
</evidence>
<gene>
    <name evidence="7" type="ORF">NAEGRDRAFT_29369</name>
</gene>
<sequence length="326" mass="35603">MTEKHYSTSIIASAVAFYFVISLSTVFANKYILSSKEYTFPAMTMTLVQLVFAIILQAASHPILPNFIPAPEFNMDRAKQIAPLSILFIGMLVFNNLCLQVADVLLYQIARSLSICFTALFIYVLHKQTTSLNILYCCGVVLIGYIIGVLGKAGLDGMDFTWLGVIYGLLSSAFVALYGIFVKSKMQLVSNQWVLMLYNNIISSVLLFIICLVTGDLSEALSSPHITDTRFIFILIVSSVLGYLINVATFLQINVTSSLTHTISGTCKACVQSLLGAVVFGDKLDSVSVVGTFISIFGSMAYTIVKGRETAPKVESTPQQSPENKV</sequence>
<feature type="transmembrane region" description="Helical" evidence="5">
    <location>
        <begin position="231"/>
        <end position="251"/>
    </location>
</feature>
<evidence type="ECO:0000256" key="3">
    <source>
        <dbReference type="ARBA" id="ARBA00022989"/>
    </source>
</evidence>
<dbReference type="GeneID" id="8849516"/>
<dbReference type="OMA" id="WWTSNIV"/>
<evidence type="ECO:0000313" key="7">
    <source>
        <dbReference type="EMBL" id="EFC50835.1"/>
    </source>
</evidence>
<dbReference type="InterPro" id="IPR004853">
    <property type="entry name" value="Sugar_P_trans_dom"/>
</dbReference>
<dbReference type="VEuPathDB" id="AmoebaDB:NAEGRDRAFT_29369"/>
<feature type="transmembrane region" description="Helical" evidence="5">
    <location>
        <begin position="81"/>
        <end position="102"/>
    </location>
</feature>
<dbReference type="AlphaFoldDB" id="D2UYR6"/>
<dbReference type="InParanoid" id="D2UYR6"/>
<keyword evidence="2 5" id="KW-0812">Transmembrane</keyword>
<dbReference type="EMBL" id="GG738845">
    <property type="protein sequence ID" value="EFC50835.1"/>
    <property type="molecule type" value="Genomic_DNA"/>
</dbReference>
<dbReference type="InterPro" id="IPR050186">
    <property type="entry name" value="TPT_transporter"/>
</dbReference>
<dbReference type="FunCoup" id="D2UYR6">
    <property type="interactions" value="71"/>
</dbReference>
<proteinExistence type="predicted"/>
<dbReference type="Proteomes" id="UP000006671">
    <property type="component" value="Unassembled WGS sequence"/>
</dbReference>
<feature type="transmembrane region" description="Helical" evidence="5">
    <location>
        <begin position="193"/>
        <end position="215"/>
    </location>
</feature>
<protein>
    <submittedName>
        <fullName evidence="7">Predicted protein</fullName>
    </submittedName>
</protein>
<feature type="domain" description="Sugar phosphate transporter" evidence="6">
    <location>
        <begin position="12"/>
        <end position="302"/>
    </location>
</feature>
<organism evidence="8">
    <name type="scientific">Naegleria gruberi</name>
    <name type="common">Amoeba</name>
    <dbReference type="NCBI Taxonomy" id="5762"/>
    <lineage>
        <taxon>Eukaryota</taxon>
        <taxon>Discoba</taxon>
        <taxon>Heterolobosea</taxon>
        <taxon>Tetramitia</taxon>
        <taxon>Eutetramitia</taxon>
        <taxon>Vahlkampfiidae</taxon>
        <taxon>Naegleria</taxon>
    </lineage>
</organism>
<dbReference type="OrthoDB" id="5547497at2759"/>
<feature type="transmembrane region" description="Helical" evidence="5">
    <location>
        <begin position="38"/>
        <end position="60"/>
    </location>
</feature>
<comment type="subcellular location">
    <subcellularLocation>
        <location evidence="1">Membrane</location>
        <topology evidence="1">Multi-pass membrane protein</topology>
    </subcellularLocation>
</comment>
<evidence type="ECO:0000259" key="6">
    <source>
        <dbReference type="Pfam" id="PF03151"/>
    </source>
</evidence>
<evidence type="ECO:0000256" key="4">
    <source>
        <dbReference type="ARBA" id="ARBA00023136"/>
    </source>
</evidence>
<keyword evidence="8" id="KW-1185">Reference proteome</keyword>
<dbReference type="eggNOG" id="KOG1442">
    <property type="taxonomic scope" value="Eukaryota"/>
</dbReference>
<evidence type="ECO:0000313" key="8">
    <source>
        <dbReference type="Proteomes" id="UP000006671"/>
    </source>
</evidence>
<accession>D2UYR6</accession>
<dbReference type="PANTHER" id="PTHR11132">
    <property type="entry name" value="SOLUTE CARRIER FAMILY 35"/>
    <property type="match status" value="1"/>
</dbReference>
<feature type="transmembrane region" description="Helical" evidence="5">
    <location>
        <begin position="132"/>
        <end position="154"/>
    </location>
</feature>
<evidence type="ECO:0000256" key="2">
    <source>
        <dbReference type="ARBA" id="ARBA00022692"/>
    </source>
</evidence>
<reference evidence="7 8" key="1">
    <citation type="journal article" date="2010" name="Cell">
        <title>The genome of Naegleria gruberi illuminates early eukaryotic versatility.</title>
        <authorList>
            <person name="Fritz-Laylin L.K."/>
            <person name="Prochnik S.E."/>
            <person name="Ginger M.L."/>
            <person name="Dacks J.B."/>
            <person name="Carpenter M.L."/>
            <person name="Field M.C."/>
            <person name="Kuo A."/>
            <person name="Paredez A."/>
            <person name="Chapman J."/>
            <person name="Pham J."/>
            <person name="Shu S."/>
            <person name="Neupane R."/>
            <person name="Cipriano M."/>
            <person name="Mancuso J."/>
            <person name="Tu H."/>
            <person name="Salamov A."/>
            <person name="Lindquist E."/>
            <person name="Shapiro H."/>
            <person name="Lucas S."/>
            <person name="Grigoriev I.V."/>
            <person name="Cande W.Z."/>
            <person name="Fulton C."/>
            <person name="Rokhsar D.S."/>
            <person name="Dawson S.C."/>
        </authorList>
    </citation>
    <scope>NUCLEOTIDE SEQUENCE [LARGE SCALE GENOMIC DNA]</scope>
    <source>
        <strain evidence="7 8">NEG-M</strain>
    </source>
</reference>
<dbReference type="KEGG" id="ngr:NAEGRDRAFT_29369"/>
<name>D2UYR6_NAEGR</name>
<keyword evidence="4 5" id="KW-0472">Membrane</keyword>
<dbReference type="GO" id="GO:0016020">
    <property type="term" value="C:membrane"/>
    <property type="evidence" value="ECO:0007669"/>
    <property type="project" value="UniProtKB-SubCell"/>
</dbReference>
<evidence type="ECO:0000256" key="1">
    <source>
        <dbReference type="ARBA" id="ARBA00004141"/>
    </source>
</evidence>
<dbReference type="RefSeq" id="XP_002683579.1">
    <property type="nucleotide sequence ID" value="XM_002683533.1"/>
</dbReference>